<evidence type="ECO:0000256" key="2">
    <source>
        <dbReference type="SAM" id="Phobius"/>
    </source>
</evidence>
<keyword evidence="2" id="KW-1133">Transmembrane helix</keyword>
<evidence type="ECO:0000313" key="4">
    <source>
        <dbReference type="EMBL" id="KAF2085965.1"/>
    </source>
</evidence>
<organism evidence="4 5">
    <name type="scientific">Saccharata proteae CBS 121410</name>
    <dbReference type="NCBI Taxonomy" id="1314787"/>
    <lineage>
        <taxon>Eukaryota</taxon>
        <taxon>Fungi</taxon>
        <taxon>Dikarya</taxon>
        <taxon>Ascomycota</taxon>
        <taxon>Pezizomycotina</taxon>
        <taxon>Dothideomycetes</taxon>
        <taxon>Dothideomycetes incertae sedis</taxon>
        <taxon>Botryosphaeriales</taxon>
        <taxon>Saccharataceae</taxon>
        <taxon>Saccharata</taxon>
    </lineage>
</organism>
<feature type="region of interest" description="Disordered" evidence="1">
    <location>
        <begin position="380"/>
        <end position="403"/>
    </location>
</feature>
<gene>
    <name evidence="4" type="ORF">K490DRAFT_67252</name>
</gene>
<keyword evidence="2" id="KW-0812">Transmembrane</keyword>
<evidence type="ECO:0000256" key="3">
    <source>
        <dbReference type="SAM" id="SignalP"/>
    </source>
</evidence>
<feature type="compositionally biased region" description="Low complexity" evidence="1">
    <location>
        <begin position="196"/>
        <end position="222"/>
    </location>
</feature>
<feature type="signal peptide" evidence="3">
    <location>
        <begin position="1"/>
        <end position="23"/>
    </location>
</feature>
<feature type="region of interest" description="Disordered" evidence="1">
    <location>
        <begin position="181"/>
        <end position="226"/>
    </location>
</feature>
<dbReference type="EMBL" id="ML978727">
    <property type="protein sequence ID" value="KAF2085965.1"/>
    <property type="molecule type" value="Genomic_DNA"/>
</dbReference>
<dbReference type="AlphaFoldDB" id="A0A9P4LTY5"/>
<dbReference type="PANTHER" id="PTHR34883">
    <property type="entry name" value="SERINE-RICH PROTEIN, PUTATIVE-RELATED-RELATED"/>
    <property type="match status" value="1"/>
</dbReference>
<comment type="caution">
    <text evidence="4">The sequence shown here is derived from an EMBL/GenBank/DDBJ whole genome shotgun (WGS) entry which is preliminary data.</text>
</comment>
<dbReference type="OrthoDB" id="2331100at2759"/>
<reference evidence="4" key="1">
    <citation type="journal article" date="2020" name="Stud. Mycol.">
        <title>101 Dothideomycetes genomes: a test case for predicting lifestyles and emergence of pathogens.</title>
        <authorList>
            <person name="Haridas S."/>
            <person name="Albert R."/>
            <person name="Binder M."/>
            <person name="Bloem J."/>
            <person name="Labutti K."/>
            <person name="Salamov A."/>
            <person name="Andreopoulos B."/>
            <person name="Baker S."/>
            <person name="Barry K."/>
            <person name="Bills G."/>
            <person name="Bluhm B."/>
            <person name="Cannon C."/>
            <person name="Castanera R."/>
            <person name="Culley D."/>
            <person name="Daum C."/>
            <person name="Ezra D."/>
            <person name="Gonzalez J."/>
            <person name="Henrissat B."/>
            <person name="Kuo A."/>
            <person name="Liang C."/>
            <person name="Lipzen A."/>
            <person name="Lutzoni F."/>
            <person name="Magnuson J."/>
            <person name="Mondo S."/>
            <person name="Nolan M."/>
            <person name="Ohm R."/>
            <person name="Pangilinan J."/>
            <person name="Park H.-J."/>
            <person name="Ramirez L."/>
            <person name="Alfaro M."/>
            <person name="Sun H."/>
            <person name="Tritt A."/>
            <person name="Yoshinaga Y."/>
            <person name="Zwiers L.-H."/>
            <person name="Turgeon B."/>
            <person name="Goodwin S."/>
            <person name="Spatafora J."/>
            <person name="Crous P."/>
            <person name="Grigoriev I."/>
        </authorList>
    </citation>
    <scope>NUCLEOTIDE SEQUENCE</scope>
    <source>
        <strain evidence="4">CBS 121410</strain>
    </source>
</reference>
<dbReference type="PANTHER" id="PTHR34883:SF8">
    <property type="entry name" value="EXTRACELLULAR SERINE-RICH PROTEIN (AFU_ORTHOLOGUE AFUA_6G00670)"/>
    <property type="match status" value="1"/>
</dbReference>
<feature type="region of interest" description="Disordered" evidence="1">
    <location>
        <begin position="259"/>
        <end position="286"/>
    </location>
</feature>
<protein>
    <submittedName>
        <fullName evidence="4">Uncharacterized protein</fullName>
    </submittedName>
</protein>
<feature type="transmembrane region" description="Helical" evidence="2">
    <location>
        <begin position="231"/>
        <end position="254"/>
    </location>
</feature>
<evidence type="ECO:0000313" key="5">
    <source>
        <dbReference type="Proteomes" id="UP000799776"/>
    </source>
</evidence>
<evidence type="ECO:0000256" key="1">
    <source>
        <dbReference type="SAM" id="MobiDB-lite"/>
    </source>
</evidence>
<sequence length="403" mass="42671">MTMELYPVICALVLAYLHARASAADATVAATALTTTAPSESTFEEHTISVGDAAGRPTFIPDTTTASIGDIIKYVFYPSNRSVARAAFGYPCVPYEDTVANHSGGFFSGYQPVALASSYNESALPTYMLRIGSMRPIFFYDTSLNSCHGNSMVGVINPVDSNQLESQKALAATGTFRLEPSQAVPSGTSFPTVSYTGTATTSADSDSTTSDSSPSSTSTGGDNDNKSETGLIAGATVGGIAGLALIVALVLLLLRRQRKRKEHTRAKEKDTDLTSLGADPASPFPLSPSTIASRMWGAKTPAEYHPVQPQSHEISSREIYELPGPSPVHELPTPFSSRASTHFGGQQQMMNLGVLGDKSVPGSEGISLMPRQVNSRFYELDASDSSLPSDSRRTSIDHVGKPI</sequence>
<name>A0A9P4LTY5_9PEZI</name>
<dbReference type="InterPro" id="IPR052953">
    <property type="entry name" value="Ser-rich/MCO-related"/>
</dbReference>
<keyword evidence="2" id="KW-0472">Membrane</keyword>
<keyword evidence="5" id="KW-1185">Reference proteome</keyword>
<feature type="chain" id="PRO_5040420633" evidence="3">
    <location>
        <begin position="24"/>
        <end position="403"/>
    </location>
</feature>
<accession>A0A9P4LTY5</accession>
<feature type="compositionally biased region" description="Polar residues" evidence="1">
    <location>
        <begin position="183"/>
        <end position="195"/>
    </location>
</feature>
<keyword evidence="3" id="KW-0732">Signal</keyword>
<feature type="compositionally biased region" description="Basic and acidic residues" evidence="1">
    <location>
        <begin position="390"/>
        <end position="403"/>
    </location>
</feature>
<dbReference type="Proteomes" id="UP000799776">
    <property type="component" value="Unassembled WGS sequence"/>
</dbReference>
<proteinExistence type="predicted"/>